<dbReference type="STRING" id="78915.A0A4P9XJB1"/>
<dbReference type="GO" id="GO:0005829">
    <property type="term" value="C:cytosol"/>
    <property type="evidence" value="ECO:0007669"/>
    <property type="project" value="TreeGrafter"/>
</dbReference>
<dbReference type="InterPro" id="IPR003033">
    <property type="entry name" value="SCP2_sterol-bd_dom"/>
</dbReference>
<keyword evidence="3" id="KW-1185">Reference proteome</keyword>
<name>A0A4P9XJB1_9FUNG</name>
<dbReference type="Proteomes" id="UP000271241">
    <property type="component" value="Unassembled WGS sequence"/>
</dbReference>
<dbReference type="InterPro" id="IPR036527">
    <property type="entry name" value="SCP2_sterol-bd_dom_sf"/>
</dbReference>
<dbReference type="AlphaFoldDB" id="A0A4P9XJB1"/>
<organism evidence="2 3">
    <name type="scientific">Thamnocephalis sphaerospora</name>
    <dbReference type="NCBI Taxonomy" id="78915"/>
    <lineage>
        <taxon>Eukaryota</taxon>
        <taxon>Fungi</taxon>
        <taxon>Fungi incertae sedis</taxon>
        <taxon>Zoopagomycota</taxon>
        <taxon>Zoopagomycotina</taxon>
        <taxon>Zoopagomycetes</taxon>
        <taxon>Zoopagales</taxon>
        <taxon>Sigmoideomycetaceae</taxon>
        <taxon>Thamnocephalis</taxon>
    </lineage>
</organism>
<proteinExistence type="predicted"/>
<dbReference type="PANTHER" id="PTHR10094:SF25">
    <property type="entry name" value="SCP2 STEROL-BINDING DOMAIN-CONTAINING PROTEIN 1"/>
    <property type="match status" value="1"/>
</dbReference>
<dbReference type="PANTHER" id="PTHR10094">
    <property type="entry name" value="STEROL CARRIER PROTEIN 2 SCP-2 FAMILY PROTEIN"/>
    <property type="match status" value="1"/>
</dbReference>
<feature type="domain" description="SCP2" evidence="1">
    <location>
        <begin position="19"/>
        <end position="114"/>
    </location>
</feature>
<evidence type="ECO:0000313" key="2">
    <source>
        <dbReference type="EMBL" id="RKP05441.1"/>
    </source>
</evidence>
<dbReference type="SUPFAM" id="SSF55718">
    <property type="entry name" value="SCP-like"/>
    <property type="match status" value="1"/>
</dbReference>
<sequence length="122" mass="13209">MPASANDIFKQIATGLEALPQEKRKALVSKTKSVFVFDVKTSSGQEKRTLNLKKDAGSFSEGAAEKPEITIAIAEPDFVALAEGKQNGQKLFMGGKLKIKGNMMLAMKLDGILKELKPQSKL</sequence>
<dbReference type="Gene3D" id="3.30.1050.10">
    <property type="entry name" value="SCP2 sterol-binding domain"/>
    <property type="match status" value="1"/>
</dbReference>
<dbReference type="EMBL" id="KZ993129">
    <property type="protein sequence ID" value="RKP05441.1"/>
    <property type="molecule type" value="Genomic_DNA"/>
</dbReference>
<protein>
    <submittedName>
        <fullName evidence="2">SCP2 sterol-binding domain-containing protein</fullName>
    </submittedName>
</protein>
<dbReference type="OrthoDB" id="10265837at2759"/>
<reference evidence="3" key="1">
    <citation type="journal article" date="2018" name="Nat. Microbiol.">
        <title>Leveraging single-cell genomics to expand the fungal tree of life.</title>
        <authorList>
            <person name="Ahrendt S.R."/>
            <person name="Quandt C.A."/>
            <person name="Ciobanu D."/>
            <person name="Clum A."/>
            <person name="Salamov A."/>
            <person name="Andreopoulos B."/>
            <person name="Cheng J.F."/>
            <person name="Woyke T."/>
            <person name="Pelin A."/>
            <person name="Henrissat B."/>
            <person name="Reynolds N.K."/>
            <person name="Benny G.L."/>
            <person name="Smith M.E."/>
            <person name="James T.Y."/>
            <person name="Grigoriev I.V."/>
        </authorList>
    </citation>
    <scope>NUCLEOTIDE SEQUENCE [LARGE SCALE GENOMIC DNA]</scope>
    <source>
        <strain evidence="3">RSA 1356</strain>
    </source>
</reference>
<gene>
    <name evidence="2" type="ORF">THASP1DRAFT_19802</name>
</gene>
<accession>A0A4P9XJB1</accession>
<evidence type="ECO:0000259" key="1">
    <source>
        <dbReference type="Pfam" id="PF02036"/>
    </source>
</evidence>
<evidence type="ECO:0000313" key="3">
    <source>
        <dbReference type="Proteomes" id="UP000271241"/>
    </source>
</evidence>
<dbReference type="Pfam" id="PF02036">
    <property type="entry name" value="SCP2"/>
    <property type="match status" value="1"/>
</dbReference>